<dbReference type="PANTHER" id="PTHR43757:SF2">
    <property type="entry name" value="AMINOMETHYLTRANSFERASE, MITOCHONDRIAL"/>
    <property type="match status" value="1"/>
</dbReference>
<evidence type="ECO:0000256" key="1">
    <source>
        <dbReference type="ARBA" id="ARBA00008609"/>
    </source>
</evidence>
<dbReference type="Gene3D" id="2.40.30.110">
    <property type="entry name" value="Aminomethyltransferase beta-barrel domains"/>
    <property type="match status" value="1"/>
</dbReference>
<dbReference type="InterPro" id="IPR006222">
    <property type="entry name" value="GCVT_N"/>
</dbReference>
<feature type="domain" description="Aminomethyltransferase C-terminal" evidence="9">
    <location>
        <begin position="285"/>
        <end position="362"/>
    </location>
</feature>
<evidence type="ECO:0000256" key="5">
    <source>
        <dbReference type="ARBA" id="ARBA00031395"/>
    </source>
</evidence>
<dbReference type="GO" id="GO:0004047">
    <property type="term" value="F:aminomethyltransferase activity"/>
    <property type="evidence" value="ECO:0007669"/>
    <property type="project" value="UniProtKB-EC"/>
</dbReference>
<protein>
    <recommendedName>
        <fullName evidence="2">aminomethyltransferase</fullName>
        <ecNumber evidence="2">2.1.2.10</ecNumber>
    </recommendedName>
    <alternativeName>
        <fullName evidence="5">Glycine cleavage system T protein</fullName>
    </alternativeName>
</protein>
<keyword evidence="11" id="KW-1185">Reference proteome</keyword>
<dbReference type="Proteomes" id="UP000028702">
    <property type="component" value="Unassembled WGS sequence"/>
</dbReference>
<dbReference type="InterPro" id="IPR029043">
    <property type="entry name" value="GcvT/YgfZ_C"/>
</dbReference>
<dbReference type="InterPro" id="IPR013977">
    <property type="entry name" value="GcvT_C"/>
</dbReference>
<feature type="domain" description="GCVT N-terminal" evidence="8">
    <location>
        <begin position="4"/>
        <end position="260"/>
    </location>
</feature>
<feature type="binding site" evidence="7">
    <location>
        <position position="198"/>
    </location>
    <ligand>
        <name>substrate</name>
    </ligand>
</feature>
<reference evidence="10 11" key="1">
    <citation type="submission" date="2014-07" db="EMBL/GenBank/DDBJ databases">
        <title>Tepidicaulis marinum gen. nov., sp. nov., a novel marine bacterium denitrifying nitrate to nitrous oxide strictly under microaerobic conditions.</title>
        <authorList>
            <person name="Takeuchi M."/>
            <person name="Yamagishi T."/>
            <person name="Kamagata Y."/>
            <person name="Oshima K."/>
            <person name="Hattori M."/>
            <person name="Katayama T."/>
            <person name="Hanada S."/>
            <person name="Tamaki H."/>
            <person name="Marumo K."/>
            <person name="Maeda H."/>
            <person name="Nedachi M."/>
            <person name="Iwasaki W."/>
            <person name="Suwa Y."/>
            <person name="Sakata S."/>
        </authorList>
    </citation>
    <scope>NUCLEOTIDE SEQUENCE [LARGE SCALE GENOMIC DNA]</scope>
    <source>
        <strain evidence="10 11">MA2</strain>
    </source>
</reference>
<evidence type="ECO:0000313" key="10">
    <source>
        <dbReference type="EMBL" id="GAK45032.1"/>
    </source>
</evidence>
<dbReference type="GO" id="GO:0006546">
    <property type="term" value="P:glycine catabolic process"/>
    <property type="evidence" value="ECO:0007669"/>
    <property type="project" value="InterPro"/>
</dbReference>
<dbReference type="NCBIfam" id="TIGR00528">
    <property type="entry name" value="gcvT"/>
    <property type="match status" value="1"/>
</dbReference>
<dbReference type="GO" id="GO:0005960">
    <property type="term" value="C:glycine cleavage complex"/>
    <property type="evidence" value="ECO:0007669"/>
    <property type="project" value="InterPro"/>
</dbReference>
<dbReference type="Gene3D" id="3.30.70.1400">
    <property type="entry name" value="Aminomethyltransferase beta-barrel domains"/>
    <property type="match status" value="1"/>
</dbReference>
<dbReference type="NCBIfam" id="NF010093">
    <property type="entry name" value="PRK13579.1"/>
    <property type="match status" value="1"/>
</dbReference>
<name>A0A081BAG4_9HYPH</name>
<evidence type="ECO:0000256" key="6">
    <source>
        <dbReference type="ARBA" id="ARBA00047665"/>
    </source>
</evidence>
<dbReference type="PIRSF" id="PIRSF006487">
    <property type="entry name" value="GcvT"/>
    <property type="match status" value="1"/>
</dbReference>
<gene>
    <name evidence="10" type="ORF">M2A_1531</name>
</gene>
<sequence length="371" mass="39444">MTPLHGLHLELGARMVPFAGYDMPVQYPKGVLAEHVHTREAAGLFDVSHMGQARLKGPDHETVAAALEALAPGNFKGLGAGRQVYSLLLTNKGTIVDDFMVARPAAPEEEGSLLLVVNAACKEKDYAYIAARLPENVTLEPLEDLALLALQGPRAGEVLARHARQAAEMIFMDARRGSFDGIACHLTRAGYTGEDGFEISVAADKAEAVARALLAHDEVEPIGLGARDSLRLEAGLCLYGHDIDEATTPVEAALNWAIPKRRREEGGFPGAETILDQLKNGAPSKRVGILPDGKAPAREGTEIFSTTGEKLGVVTSGGFGPSVGGPIAMGYVQTAASDVSTEVVLMVRGKERPAHIAPLPFVAQRYYRGKK</sequence>
<dbReference type="InterPro" id="IPR028896">
    <property type="entry name" value="GcvT/YgfZ/DmdA"/>
</dbReference>
<dbReference type="STRING" id="1333998.M2A_1531"/>
<dbReference type="Pfam" id="PF01571">
    <property type="entry name" value="GCV_T"/>
    <property type="match status" value="1"/>
</dbReference>
<dbReference type="NCBIfam" id="NF001567">
    <property type="entry name" value="PRK00389.1"/>
    <property type="match status" value="1"/>
</dbReference>
<dbReference type="SUPFAM" id="SSF101790">
    <property type="entry name" value="Aminomethyltransferase beta-barrel domain"/>
    <property type="match status" value="1"/>
</dbReference>
<dbReference type="eggNOG" id="COG0404">
    <property type="taxonomic scope" value="Bacteria"/>
</dbReference>
<dbReference type="Pfam" id="PF08669">
    <property type="entry name" value="GCV_T_C"/>
    <property type="match status" value="1"/>
</dbReference>
<dbReference type="GO" id="GO:0008483">
    <property type="term" value="F:transaminase activity"/>
    <property type="evidence" value="ECO:0007669"/>
    <property type="project" value="UniProtKB-KW"/>
</dbReference>
<dbReference type="Gene3D" id="3.30.1360.120">
    <property type="entry name" value="Probable tRNA modification gtpase trme, domain 1"/>
    <property type="match status" value="1"/>
</dbReference>
<dbReference type="Gene3D" id="4.10.1250.10">
    <property type="entry name" value="Aminomethyltransferase fragment"/>
    <property type="match status" value="1"/>
</dbReference>
<dbReference type="PANTHER" id="PTHR43757">
    <property type="entry name" value="AMINOMETHYLTRANSFERASE"/>
    <property type="match status" value="1"/>
</dbReference>
<dbReference type="EC" id="2.1.2.10" evidence="2"/>
<comment type="catalytic activity">
    <reaction evidence="6">
        <text>N(6)-[(R)-S(8)-aminomethyldihydrolipoyl]-L-lysyl-[protein] + (6S)-5,6,7,8-tetrahydrofolate = N(6)-[(R)-dihydrolipoyl]-L-lysyl-[protein] + (6R)-5,10-methylene-5,6,7,8-tetrahydrofolate + NH4(+)</text>
        <dbReference type="Rhea" id="RHEA:16945"/>
        <dbReference type="Rhea" id="RHEA-COMP:10475"/>
        <dbReference type="Rhea" id="RHEA-COMP:10492"/>
        <dbReference type="ChEBI" id="CHEBI:15636"/>
        <dbReference type="ChEBI" id="CHEBI:28938"/>
        <dbReference type="ChEBI" id="CHEBI:57453"/>
        <dbReference type="ChEBI" id="CHEBI:83100"/>
        <dbReference type="ChEBI" id="CHEBI:83143"/>
        <dbReference type="EC" id="2.1.2.10"/>
    </reaction>
</comment>
<accession>A0A081BAG4</accession>
<dbReference type="SUPFAM" id="SSF103025">
    <property type="entry name" value="Folate-binding domain"/>
    <property type="match status" value="1"/>
</dbReference>
<dbReference type="InterPro" id="IPR027266">
    <property type="entry name" value="TrmE/GcvT-like"/>
</dbReference>
<dbReference type="FunFam" id="4.10.1250.10:FF:000002">
    <property type="entry name" value="Aminomethyltransferase"/>
    <property type="match status" value="1"/>
</dbReference>
<evidence type="ECO:0000256" key="2">
    <source>
        <dbReference type="ARBA" id="ARBA00012616"/>
    </source>
</evidence>
<dbReference type="EMBL" id="BBIO01000006">
    <property type="protein sequence ID" value="GAK45032.1"/>
    <property type="molecule type" value="Genomic_DNA"/>
</dbReference>
<evidence type="ECO:0000313" key="11">
    <source>
        <dbReference type="Proteomes" id="UP000028702"/>
    </source>
</evidence>
<dbReference type="AlphaFoldDB" id="A0A081BAG4"/>
<keyword evidence="4" id="KW-0808">Transferase</keyword>
<proteinExistence type="inferred from homology"/>
<evidence type="ECO:0000256" key="7">
    <source>
        <dbReference type="PIRSR" id="PIRSR006487-1"/>
    </source>
</evidence>
<keyword evidence="3" id="KW-0032">Aminotransferase</keyword>
<evidence type="ECO:0000259" key="9">
    <source>
        <dbReference type="Pfam" id="PF08669"/>
    </source>
</evidence>
<comment type="caution">
    <text evidence="10">The sequence shown here is derived from an EMBL/GenBank/DDBJ whole genome shotgun (WGS) entry which is preliminary data.</text>
</comment>
<comment type="similarity">
    <text evidence="1">Belongs to the GcvT family.</text>
</comment>
<dbReference type="InterPro" id="IPR006223">
    <property type="entry name" value="GcvT"/>
</dbReference>
<evidence type="ECO:0000259" key="8">
    <source>
        <dbReference type="Pfam" id="PF01571"/>
    </source>
</evidence>
<evidence type="ECO:0000256" key="4">
    <source>
        <dbReference type="ARBA" id="ARBA00022679"/>
    </source>
</evidence>
<organism evidence="10 11">
    <name type="scientific">Tepidicaulis marinus</name>
    <dbReference type="NCBI Taxonomy" id="1333998"/>
    <lineage>
        <taxon>Bacteria</taxon>
        <taxon>Pseudomonadati</taxon>
        <taxon>Pseudomonadota</taxon>
        <taxon>Alphaproteobacteria</taxon>
        <taxon>Hyphomicrobiales</taxon>
        <taxon>Parvibaculaceae</taxon>
        <taxon>Tepidicaulis</taxon>
    </lineage>
</organism>
<evidence type="ECO:0000256" key="3">
    <source>
        <dbReference type="ARBA" id="ARBA00022576"/>
    </source>
</evidence>